<name>A0A815FB95_9BILA</name>
<dbReference type="Proteomes" id="UP000663870">
    <property type="component" value="Unassembled WGS sequence"/>
</dbReference>
<evidence type="ECO:0000313" key="4">
    <source>
        <dbReference type="Proteomes" id="UP000663870"/>
    </source>
</evidence>
<comment type="caution">
    <text evidence="3">The sequence shown here is derived from an EMBL/GenBank/DDBJ whole genome shotgun (WGS) entry which is preliminary data.</text>
</comment>
<dbReference type="EMBL" id="CAJNOH010000722">
    <property type="protein sequence ID" value="CAF1111522.1"/>
    <property type="molecule type" value="Genomic_DNA"/>
</dbReference>
<feature type="compositionally biased region" description="Polar residues" evidence="1">
    <location>
        <begin position="299"/>
        <end position="310"/>
    </location>
</feature>
<organism evidence="3 4">
    <name type="scientific">Rotaria sordida</name>
    <dbReference type="NCBI Taxonomy" id="392033"/>
    <lineage>
        <taxon>Eukaryota</taxon>
        <taxon>Metazoa</taxon>
        <taxon>Spiralia</taxon>
        <taxon>Gnathifera</taxon>
        <taxon>Rotifera</taxon>
        <taxon>Eurotatoria</taxon>
        <taxon>Bdelloidea</taxon>
        <taxon>Philodinida</taxon>
        <taxon>Philodinidae</taxon>
        <taxon>Rotaria</taxon>
    </lineage>
</organism>
<keyword evidence="4" id="KW-1185">Reference proteome</keyword>
<feature type="compositionally biased region" description="Basic residues" evidence="1">
    <location>
        <begin position="315"/>
        <end position="324"/>
    </location>
</feature>
<dbReference type="Proteomes" id="UP000663854">
    <property type="component" value="Unassembled WGS sequence"/>
</dbReference>
<proteinExistence type="predicted"/>
<sequence>MMKKQQILGISVVQDSPPDIELLEKKAEIISRDFQNSSFDDPHFERLWFETYEYRKNFIKQNTVEDILKQFPAYSNSSMILADVKMLTGIDLSHSVQEKLDTLADKICTTTKFPTDSSCVRCLKVLCELLNDSWKHYIYFYPEKLASPQPSIVVEDDNIKIYVDGCYVCSSNSIEGIAVLIGLYCLMNLKFHPHRTTSRFIYVYLMSDKYQQSNIIRRFCKEYNIEVQDKPILTSVSRPERIENNELLVDDDTTNDNNALINSHEQNNSTQISDQIHVLQFPPISPDQQSPSKRKANQICESEQSLTENYPPTKKPARATRRKR</sequence>
<feature type="region of interest" description="Disordered" evidence="1">
    <location>
        <begin position="282"/>
        <end position="324"/>
    </location>
</feature>
<accession>A0A815FB95</accession>
<protein>
    <submittedName>
        <fullName evidence="3">Uncharacterized protein</fullName>
    </submittedName>
</protein>
<reference evidence="3" key="1">
    <citation type="submission" date="2021-02" db="EMBL/GenBank/DDBJ databases">
        <authorList>
            <person name="Nowell W R."/>
        </authorList>
    </citation>
    <scope>NUCLEOTIDE SEQUENCE</scope>
</reference>
<evidence type="ECO:0000313" key="2">
    <source>
        <dbReference type="EMBL" id="CAF1111522.1"/>
    </source>
</evidence>
<gene>
    <name evidence="3" type="ORF">JXQ802_LOCUS30691</name>
    <name evidence="2" type="ORF">PYM288_LOCUS20216</name>
</gene>
<evidence type="ECO:0000313" key="3">
    <source>
        <dbReference type="EMBL" id="CAF1323830.1"/>
    </source>
</evidence>
<dbReference type="AlphaFoldDB" id="A0A815FB95"/>
<evidence type="ECO:0000256" key="1">
    <source>
        <dbReference type="SAM" id="MobiDB-lite"/>
    </source>
</evidence>
<dbReference type="EMBL" id="CAJNOL010001259">
    <property type="protein sequence ID" value="CAF1323830.1"/>
    <property type="molecule type" value="Genomic_DNA"/>
</dbReference>